<evidence type="ECO:0000256" key="18">
    <source>
        <dbReference type="ARBA" id="ARBA00029438"/>
    </source>
</evidence>
<dbReference type="PROSITE" id="PS00627">
    <property type="entry name" value="GHMP_KINASES_ATP"/>
    <property type="match status" value="1"/>
</dbReference>
<dbReference type="Proteomes" id="UP000620104">
    <property type="component" value="Unassembled WGS sequence"/>
</dbReference>
<dbReference type="GO" id="GO:0019346">
    <property type="term" value="P:transsulfuration"/>
    <property type="evidence" value="ECO:0007669"/>
    <property type="project" value="InterPro"/>
</dbReference>
<dbReference type="Pfam" id="PF01053">
    <property type="entry name" value="Cys_Met_Meta_PP"/>
    <property type="match status" value="1"/>
</dbReference>
<evidence type="ECO:0000256" key="15">
    <source>
        <dbReference type="ARBA" id="ARBA00023167"/>
    </source>
</evidence>
<comment type="catalytic activity">
    <reaction evidence="17">
        <text>(R)-mevalonate + ATP = (R)-5-phosphomevalonate + ADP + H(+)</text>
        <dbReference type="Rhea" id="RHEA:17065"/>
        <dbReference type="ChEBI" id="CHEBI:15378"/>
        <dbReference type="ChEBI" id="CHEBI:30616"/>
        <dbReference type="ChEBI" id="CHEBI:36464"/>
        <dbReference type="ChEBI" id="CHEBI:58146"/>
        <dbReference type="ChEBI" id="CHEBI:456216"/>
        <dbReference type="EC" id="2.7.1.36"/>
    </reaction>
    <physiologicalReaction direction="left-to-right" evidence="17">
        <dbReference type="Rhea" id="RHEA:17066"/>
    </physiologicalReaction>
</comment>
<evidence type="ECO:0000313" key="27">
    <source>
        <dbReference type="Proteomes" id="UP000620104"/>
    </source>
</evidence>
<evidence type="ECO:0000256" key="12">
    <source>
        <dbReference type="ARBA" id="ARBA00022840"/>
    </source>
</evidence>
<evidence type="ECO:0000256" key="20">
    <source>
        <dbReference type="ARBA" id="ARBA00047213"/>
    </source>
</evidence>
<keyword evidence="12" id="KW-0067">ATP-binding</keyword>
<keyword evidence="7" id="KW-0444">Lipid biosynthesis</keyword>
<dbReference type="InterPro" id="IPR054542">
    <property type="entry name" value="Cys_met_metab_PP"/>
</dbReference>
<evidence type="ECO:0000256" key="14">
    <source>
        <dbReference type="ARBA" id="ARBA00023098"/>
    </source>
</evidence>
<feature type="domain" description="GHMP kinase N-terminal" evidence="25">
    <location>
        <begin position="630"/>
        <end position="711"/>
    </location>
</feature>
<evidence type="ECO:0000256" key="5">
    <source>
        <dbReference type="ARBA" id="ARBA00012103"/>
    </source>
</evidence>
<name>A0A8H3TM54_9TREE</name>
<dbReference type="GO" id="GO:0047804">
    <property type="term" value="F:cysteine-S-conjugate beta-lyase activity"/>
    <property type="evidence" value="ECO:0007669"/>
    <property type="project" value="UniProtKB-EC"/>
</dbReference>
<dbReference type="SUPFAM" id="SSF55060">
    <property type="entry name" value="GHMP Kinase, C-terminal domain"/>
    <property type="match status" value="1"/>
</dbReference>
<evidence type="ECO:0000256" key="6">
    <source>
        <dbReference type="ARBA" id="ARBA00012224"/>
    </source>
</evidence>
<dbReference type="InterPro" id="IPR015421">
    <property type="entry name" value="PyrdxlP-dep_Trfase_major"/>
</dbReference>
<keyword evidence="16" id="KW-0456">Lyase</keyword>
<feature type="region of interest" description="Disordered" evidence="24">
    <location>
        <begin position="482"/>
        <end position="502"/>
    </location>
</feature>
<keyword evidence="13" id="KW-0663">Pyridoxal phosphate</keyword>
<dbReference type="SUPFAM" id="SSF53383">
    <property type="entry name" value="PLP-dependent transferases"/>
    <property type="match status" value="1"/>
</dbReference>
<dbReference type="InterPro" id="IPR020568">
    <property type="entry name" value="Ribosomal_Su5_D2-typ_SF"/>
</dbReference>
<evidence type="ECO:0000256" key="17">
    <source>
        <dbReference type="ARBA" id="ARBA00029310"/>
    </source>
</evidence>
<dbReference type="InterPro" id="IPR015424">
    <property type="entry name" value="PyrdxlP-dep_Trfase"/>
</dbReference>
<comment type="catalytic activity">
    <reaction evidence="22">
        <text>an S-substituted L-cysteine + H2O = a thiol + pyruvate + NH4(+)</text>
        <dbReference type="Rhea" id="RHEA:18121"/>
        <dbReference type="ChEBI" id="CHEBI:15361"/>
        <dbReference type="ChEBI" id="CHEBI:15377"/>
        <dbReference type="ChEBI" id="CHEBI:28938"/>
        <dbReference type="ChEBI" id="CHEBI:29256"/>
        <dbReference type="ChEBI" id="CHEBI:58717"/>
        <dbReference type="EC" id="4.4.1.13"/>
    </reaction>
</comment>
<dbReference type="InterPro" id="IPR036554">
    <property type="entry name" value="GHMP_kinase_C_sf"/>
</dbReference>
<dbReference type="InterPro" id="IPR006238">
    <property type="entry name" value="Cys_b_lyase_euk"/>
</dbReference>
<evidence type="ECO:0000259" key="25">
    <source>
        <dbReference type="Pfam" id="PF00288"/>
    </source>
</evidence>
<dbReference type="InterPro" id="IPR014721">
    <property type="entry name" value="Ribsml_uS5_D2-typ_fold_subgr"/>
</dbReference>
<dbReference type="EC" id="4.4.1.13" evidence="6"/>
<evidence type="ECO:0000256" key="8">
    <source>
        <dbReference type="ARBA" id="ARBA00022605"/>
    </source>
</evidence>
<sequence>MTASSNDSYPGTPGLSSLATSVASLDSPAPSTNSRQSKSSLTASSYRFGTLCVTSDHKDQFGASSVPIYQTATFKGLPGNQYDYTRSGNPTRTALETQLARLYECRRAFAVSTGMTALDMILRLVSPGDVVIAGDDIYGGTDRLLTFTKTNGGADVRHIDMTSQSELDAVLNECKEKVKMVLIESPTNPLLKVLDIKRIADSVHAASADALIVVDNTMMSPYLQRPLNLGADIIYDSGTKYLSGHHDVMAGIIAVEREDVVKRIAFLINSTGTGLAPFDCHVLLRGLKTLSIRMDRQASTASMVASYLDTLGFHVNFPGLKSHPGRDIHFRQADGAGAVLSFTTGDVVTSERIVGGTRLWGVSVSFGCVNSLISMPCVMSHASIAADKRAERGLPEDLIRLCVGIEDPRDLIDDLERSLVQAGAIYERFDESASIPSTPTSSSAAPESARVSAIVNHAFMTDPMAAESWAVRRAKRFRRGGPVEADKGVGAEDETLATTTTTTTTDSQDILVSAPGKVIMFGEHAVVHGVTAIAASINLRCFAILSKRPDHKIRLDLPDLHLYEKEWSLDTLPWDAFTAKPLQGGSAPRELDVESLKAVEGFLHDDGLDATAHVAALAILYLYMAMSNHGDRRGATYCARSALPIGAGLGSSASYAACISAAFLQLFGLLNVAAGAIDDAQATLINDWAFLAEKVIHGNPSGIDNAVAVRGGGLTFERAIHGKAGGMKSLAGFKSVRLLLTDTRVPRQTKLLVAGVGERMTADPAWGERMMDGIQEISDRAQGLLTDTTKGRAEFVAGLSSLLDRNHEYLAELGVSHPALELIRAKTASAPYHLSTKLTGAGGGGCAVTLIPDDFSAERMDALLSELRESGFRPYLTSVGGAGLGMLTDAHALDVDAPGAGETNHVPLLKAFHDVDAEQLGAWAESAGGWLYI</sequence>
<dbReference type="EC" id="2.7.1.36" evidence="5"/>
<dbReference type="GO" id="GO:0005524">
    <property type="term" value="F:ATP binding"/>
    <property type="evidence" value="ECO:0007669"/>
    <property type="project" value="UniProtKB-KW"/>
</dbReference>
<evidence type="ECO:0000256" key="11">
    <source>
        <dbReference type="ARBA" id="ARBA00022777"/>
    </source>
</evidence>
<dbReference type="InterPro" id="IPR000277">
    <property type="entry name" value="Cys/Met-Metab_PyrdxlP-dep_enz"/>
</dbReference>
<keyword evidence="27" id="KW-1185">Reference proteome</keyword>
<comment type="caution">
    <text evidence="26">The sequence shown here is derived from an EMBL/GenBank/DDBJ whole genome shotgun (WGS) entry which is preliminary data.</text>
</comment>
<comment type="pathway">
    <text evidence="18">Isoprenoid biosynthesis; isopentenyl diphosphate biosynthesis via mevalonate pathway; isopentenyl diphosphate from (R)-mevalonate: step 1/3.</text>
</comment>
<evidence type="ECO:0000313" key="26">
    <source>
        <dbReference type="EMBL" id="GHJ83627.1"/>
    </source>
</evidence>
<evidence type="ECO:0000256" key="22">
    <source>
        <dbReference type="ARBA" id="ARBA00047625"/>
    </source>
</evidence>
<accession>A0A8H3TM54</accession>
<dbReference type="PROSITE" id="PS00868">
    <property type="entry name" value="CYS_MET_METAB_PP"/>
    <property type="match status" value="1"/>
</dbReference>
<evidence type="ECO:0000256" key="3">
    <source>
        <dbReference type="ARBA" id="ARBA00006495"/>
    </source>
</evidence>
<evidence type="ECO:0000256" key="13">
    <source>
        <dbReference type="ARBA" id="ARBA00022898"/>
    </source>
</evidence>
<dbReference type="GO" id="GO:0030170">
    <property type="term" value="F:pyridoxal phosphate binding"/>
    <property type="evidence" value="ECO:0007669"/>
    <property type="project" value="InterPro"/>
</dbReference>
<dbReference type="InterPro" id="IPR015422">
    <property type="entry name" value="PyrdxlP-dep_Trfase_small"/>
</dbReference>
<comment type="similarity">
    <text evidence="3">Belongs to the GHMP kinase family. Mevalonate kinase subfamily.</text>
</comment>
<comment type="cofactor">
    <cofactor evidence="1">
        <name>pyridoxal 5'-phosphate</name>
        <dbReference type="ChEBI" id="CHEBI:597326"/>
    </cofactor>
</comment>
<comment type="catalytic activity">
    <reaction evidence="21">
        <text>L,L-cystathionine + H2O = L-homocysteine + pyruvate + NH4(+)</text>
        <dbReference type="Rhea" id="RHEA:13965"/>
        <dbReference type="ChEBI" id="CHEBI:15361"/>
        <dbReference type="ChEBI" id="CHEBI:15377"/>
        <dbReference type="ChEBI" id="CHEBI:28938"/>
        <dbReference type="ChEBI" id="CHEBI:58161"/>
        <dbReference type="ChEBI" id="CHEBI:58199"/>
    </reaction>
</comment>
<gene>
    <name evidence="26" type="ORF">NliqN6_0029</name>
</gene>
<evidence type="ECO:0000256" key="9">
    <source>
        <dbReference type="ARBA" id="ARBA00022679"/>
    </source>
</evidence>
<dbReference type="PANTHER" id="PTHR11808">
    <property type="entry name" value="TRANS-SULFURATION ENZYME FAMILY MEMBER"/>
    <property type="match status" value="1"/>
</dbReference>
<keyword evidence="9" id="KW-0808">Transferase</keyword>
<dbReference type="InterPro" id="IPR006205">
    <property type="entry name" value="Mev_gal_kin"/>
</dbReference>
<dbReference type="PRINTS" id="PR00959">
    <property type="entry name" value="MEVGALKINASE"/>
</dbReference>
<evidence type="ECO:0000256" key="4">
    <source>
        <dbReference type="ARBA" id="ARBA00009077"/>
    </source>
</evidence>
<keyword evidence="15" id="KW-0486">Methionine biosynthesis</keyword>
<proteinExistence type="inferred from homology"/>
<comment type="subcellular location">
    <subcellularLocation>
        <location evidence="2">Cytoplasm</location>
    </subcellularLocation>
</comment>
<evidence type="ECO:0000256" key="2">
    <source>
        <dbReference type="ARBA" id="ARBA00004496"/>
    </source>
</evidence>
<dbReference type="GO" id="GO:0071266">
    <property type="term" value="P:'de novo' L-methionine biosynthetic process"/>
    <property type="evidence" value="ECO:0007669"/>
    <property type="project" value="InterPro"/>
</dbReference>
<dbReference type="Pfam" id="PF00288">
    <property type="entry name" value="GHMP_kinases_N"/>
    <property type="match status" value="1"/>
</dbReference>
<dbReference type="Gene3D" id="3.90.1150.10">
    <property type="entry name" value="Aspartate Aminotransferase, domain 1"/>
    <property type="match status" value="1"/>
</dbReference>
<reference evidence="26" key="1">
    <citation type="submission" date="2020-07" db="EMBL/GenBank/DDBJ databases">
        <title>Draft Genome Sequence of a Deep-Sea Yeast, Naganishia (Cryptococcus) liquefaciens strain N6.</title>
        <authorList>
            <person name="Han Y.W."/>
            <person name="Kajitani R."/>
            <person name="Morimoto H."/>
            <person name="Parhat M."/>
            <person name="Tsubouchi H."/>
            <person name="Bakenova O."/>
            <person name="Ogata M."/>
            <person name="Argunhan B."/>
            <person name="Aoki R."/>
            <person name="Kajiwara S."/>
            <person name="Itoh T."/>
            <person name="Iwasaki H."/>
        </authorList>
    </citation>
    <scope>NUCLEOTIDE SEQUENCE</scope>
    <source>
        <strain evidence="26">N6</strain>
    </source>
</reference>
<comment type="similarity">
    <text evidence="4">Belongs to the trans-sulfuration enzymes family.</text>
</comment>
<evidence type="ECO:0000256" key="24">
    <source>
        <dbReference type="SAM" id="MobiDB-lite"/>
    </source>
</evidence>
<dbReference type="FunFam" id="3.40.640.10:FF:000009">
    <property type="entry name" value="Cystathionine gamma-synthase homolog"/>
    <property type="match status" value="1"/>
</dbReference>
<protein>
    <recommendedName>
        <fullName evidence="23">Cystathionine beta-lyase</fullName>
        <ecNumber evidence="5">2.7.1.36</ecNumber>
        <ecNumber evidence="6">4.4.1.13</ecNumber>
    </recommendedName>
    <alternativeName>
        <fullName evidence="20">Cysteine-S-conjugate beta-lyase</fullName>
    </alternativeName>
</protein>
<dbReference type="GO" id="GO:0004496">
    <property type="term" value="F:mevalonate kinase activity"/>
    <property type="evidence" value="ECO:0007669"/>
    <property type="project" value="UniProtKB-EC"/>
</dbReference>
<dbReference type="NCBIfam" id="TIGR01329">
    <property type="entry name" value="cysta_beta_ly_E"/>
    <property type="match status" value="1"/>
</dbReference>
<evidence type="ECO:0000256" key="10">
    <source>
        <dbReference type="ARBA" id="ARBA00022741"/>
    </source>
</evidence>
<organism evidence="26 27">
    <name type="scientific">Naganishia liquefaciens</name>
    <dbReference type="NCBI Taxonomy" id="104408"/>
    <lineage>
        <taxon>Eukaryota</taxon>
        <taxon>Fungi</taxon>
        <taxon>Dikarya</taxon>
        <taxon>Basidiomycota</taxon>
        <taxon>Agaricomycotina</taxon>
        <taxon>Tremellomycetes</taxon>
        <taxon>Filobasidiales</taxon>
        <taxon>Filobasidiaceae</taxon>
        <taxon>Naganishia</taxon>
    </lineage>
</organism>
<dbReference type="EMBL" id="BLZA01000002">
    <property type="protein sequence ID" value="GHJ83627.1"/>
    <property type="molecule type" value="Genomic_DNA"/>
</dbReference>
<keyword evidence="11" id="KW-0418">Kinase</keyword>
<comment type="pathway">
    <text evidence="19">Amino-acid biosynthesis; L-methionine biosynthesis via de novo pathway; L-homocysteine from L-cystathionine: step 1/1.</text>
</comment>
<dbReference type="Gene3D" id="3.30.230.10">
    <property type="match status" value="1"/>
</dbReference>
<evidence type="ECO:0000256" key="7">
    <source>
        <dbReference type="ARBA" id="ARBA00022516"/>
    </source>
</evidence>
<dbReference type="UniPathway" id="UPA00057">
    <property type="reaction ID" value="UER00098"/>
</dbReference>
<dbReference type="CDD" id="cd00614">
    <property type="entry name" value="CGS_like"/>
    <property type="match status" value="1"/>
</dbReference>
<dbReference type="NCBIfam" id="TIGR00549">
    <property type="entry name" value="mevalon_kin"/>
    <property type="match status" value="1"/>
</dbReference>
<dbReference type="InterPro" id="IPR006203">
    <property type="entry name" value="GHMP_knse_ATP-bd_CS"/>
</dbReference>
<dbReference type="GO" id="GO:0019287">
    <property type="term" value="P:isopentenyl diphosphate biosynthetic process, mevalonate pathway"/>
    <property type="evidence" value="ECO:0007669"/>
    <property type="project" value="UniProtKB-UniPathway"/>
</dbReference>
<dbReference type="OrthoDB" id="2545919at2759"/>
<evidence type="ECO:0000256" key="16">
    <source>
        <dbReference type="ARBA" id="ARBA00023239"/>
    </source>
</evidence>
<dbReference type="SUPFAM" id="SSF54211">
    <property type="entry name" value="Ribosomal protein S5 domain 2-like"/>
    <property type="match status" value="1"/>
</dbReference>
<dbReference type="PANTHER" id="PTHR11808:SF50">
    <property type="entry name" value="CYSTATHIONINE BETA-LYASE"/>
    <property type="match status" value="1"/>
</dbReference>
<keyword evidence="14" id="KW-0443">Lipid metabolism</keyword>
<evidence type="ECO:0000256" key="19">
    <source>
        <dbReference type="ARBA" id="ARBA00046315"/>
    </source>
</evidence>
<keyword evidence="10" id="KW-0547">Nucleotide-binding</keyword>
<dbReference type="InterPro" id="IPR006204">
    <property type="entry name" value="GHMP_kinase_N_dom"/>
</dbReference>
<dbReference type="FunFam" id="3.90.1150.10:FF:000013">
    <property type="entry name" value="Cystathionine beta-lyase"/>
    <property type="match status" value="1"/>
</dbReference>
<evidence type="ECO:0000256" key="1">
    <source>
        <dbReference type="ARBA" id="ARBA00001933"/>
    </source>
</evidence>
<dbReference type="Gene3D" id="3.40.640.10">
    <property type="entry name" value="Type I PLP-dependent aspartate aminotransferase-like (Major domain)"/>
    <property type="match status" value="1"/>
</dbReference>
<keyword evidence="8" id="KW-0028">Amino-acid biosynthesis</keyword>
<evidence type="ECO:0000256" key="23">
    <source>
        <dbReference type="ARBA" id="ARBA00072331"/>
    </source>
</evidence>
<dbReference type="Gene3D" id="3.30.70.890">
    <property type="entry name" value="GHMP kinase, C-terminal domain"/>
    <property type="match status" value="1"/>
</dbReference>
<feature type="region of interest" description="Disordered" evidence="24">
    <location>
        <begin position="1"/>
        <end position="39"/>
    </location>
</feature>
<evidence type="ECO:0000256" key="21">
    <source>
        <dbReference type="ARBA" id="ARBA00047517"/>
    </source>
</evidence>
<dbReference type="GO" id="GO:0005737">
    <property type="term" value="C:cytoplasm"/>
    <property type="evidence" value="ECO:0007669"/>
    <property type="project" value="UniProtKB-SubCell"/>
</dbReference>
<dbReference type="AlphaFoldDB" id="A0A8H3TM54"/>